<dbReference type="STRING" id="1235990.BMSBPS_0409"/>
<dbReference type="PATRIC" id="fig|1235990.3.peg.770"/>
<comment type="miscellaneous">
    <text evidence="6">In the reaction, the free carboxyl group of octanoic acid is attached via an amide linkage to the epsilon-amino group of a specific lysine residue of lipoyl domains of lipoate-dependent enzymes.</text>
</comment>
<dbReference type="Pfam" id="PF21948">
    <property type="entry name" value="LplA-B_cat"/>
    <property type="match status" value="1"/>
</dbReference>
<dbReference type="InterPro" id="IPR004143">
    <property type="entry name" value="BPL_LPL_catalytic"/>
</dbReference>
<dbReference type="EMBL" id="AP012554">
    <property type="protein sequence ID" value="BAO00746.1"/>
    <property type="molecule type" value="Genomic_DNA"/>
</dbReference>
<dbReference type="eggNOG" id="COG0321">
    <property type="taxonomic scope" value="Bacteria"/>
</dbReference>
<dbReference type="FunFam" id="3.30.930.10:FF:000020">
    <property type="entry name" value="Octanoyltransferase"/>
    <property type="match status" value="1"/>
</dbReference>
<keyword evidence="4 6" id="KW-0012">Acyltransferase</keyword>
<dbReference type="Proteomes" id="UP000016900">
    <property type="component" value="Chromosome"/>
</dbReference>
<comment type="similarity">
    <text evidence="6 7">Belongs to the LipB family.</text>
</comment>
<dbReference type="HAMAP" id="MF_00013">
    <property type="entry name" value="LipB"/>
    <property type="match status" value="1"/>
</dbReference>
<evidence type="ECO:0000256" key="7">
    <source>
        <dbReference type="PIRNR" id="PIRNR016262"/>
    </source>
</evidence>
<feature type="binding site" evidence="6 9">
    <location>
        <begin position="71"/>
        <end position="78"/>
    </location>
    <ligand>
        <name>substrate</name>
    </ligand>
</feature>
<evidence type="ECO:0000256" key="2">
    <source>
        <dbReference type="ARBA" id="ARBA00022490"/>
    </source>
</evidence>
<dbReference type="InterPro" id="IPR020605">
    <property type="entry name" value="Octanoyltransferase_CS"/>
</dbReference>
<comment type="subcellular location">
    <subcellularLocation>
        <location evidence="6">Cytoplasm</location>
    </subcellularLocation>
</comment>
<comment type="function">
    <text evidence="5 6 7">Catalyzes the transfer of endogenously produced octanoic acid from octanoyl-acyl-carrier-protein onto the lipoyl domains of lipoate-dependent enzymes. Lipoyl-ACP can also act as a substrate although octanoyl-ACP is likely to be the physiological substrate.</text>
</comment>
<dbReference type="OrthoDB" id="9787061at2"/>
<evidence type="ECO:0000256" key="10">
    <source>
        <dbReference type="PIRSR" id="PIRSR016262-3"/>
    </source>
</evidence>
<name>U3U3K1_9GAMM</name>
<dbReference type="CDD" id="cd16444">
    <property type="entry name" value="LipB"/>
    <property type="match status" value="1"/>
</dbReference>
<organism evidence="12 13">
    <name type="scientific">Candidatus Pantoea carbekii</name>
    <dbReference type="NCBI Taxonomy" id="1235990"/>
    <lineage>
        <taxon>Bacteria</taxon>
        <taxon>Pseudomonadati</taxon>
        <taxon>Pseudomonadota</taxon>
        <taxon>Gammaproteobacteria</taxon>
        <taxon>Enterobacterales</taxon>
        <taxon>Erwiniaceae</taxon>
        <taxon>Pantoea</taxon>
    </lineage>
</organism>
<accession>U3U3K1</accession>
<dbReference type="NCBIfam" id="NF010922">
    <property type="entry name" value="PRK14342.1"/>
    <property type="match status" value="1"/>
</dbReference>
<dbReference type="NCBIfam" id="TIGR00214">
    <property type="entry name" value="lipB"/>
    <property type="match status" value="1"/>
</dbReference>
<evidence type="ECO:0000256" key="9">
    <source>
        <dbReference type="PIRSR" id="PIRSR016262-2"/>
    </source>
</evidence>
<dbReference type="UniPathway" id="UPA00538">
    <property type="reaction ID" value="UER00592"/>
</dbReference>
<evidence type="ECO:0000256" key="8">
    <source>
        <dbReference type="PIRSR" id="PIRSR016262-1"/>
    </source>
</evidence>
<gene>
    <name evidence="6" type="primary">lipB</name>
    <name evidence="12" type="ORF">HHS_07760</name>
</gene>
<dbReference type="GO" id="GO:0033819">
    <property type="term" value="F:lipoyl(octanoyl) transferase activity"/>
    <property type="evidence" value="ECO:0007669"/>
    <property type="project" value="UniProtKB-EC"/>
</dbReference>
<dbReference type="GO" id="GO:0005737">
    <property type="term" value="C:cytoplasm"/>
    <property type="evidence" value="ECO:0007669"/>
    <property type="project" value="UniProtKB-SubCell"/>
</dbReference>
<evidence type="ECO:0000259" key="11">
    <source>
        <dbReference type="PROSITE" id="PS51733"/>
    </source>
</evidence>
<feature type="site" description="Lowers pKa of active site Cys" evidence="6 10">
    <location>
        <position position="135"/>
    </location>
</feature>
<evidence type="ECO:0000313" key="13">
    <source>
        <dbReference type="Proteomes" id="UP000016900"/>
    </source>
</evidence>
<evidence type="ECO:0000313" key="12">
    <source>
        <dbReference type="EMBL" id="BAO00746.1"/>
    </source>
</evidence>
<proteinExistence type="inferred from homology"/>
<dbReference type="AlphaFoldDB" id="U3U3K1"/>
<dbReference type="KEGG" id="hhs:HHS_07760"/>
<comment type="pathway">
    <text evidence="1 6 7">Protein modification; protein lipoylation via endogenous pathway; protein N(6)-(lipoyl)lysine from octanoyl-[acyl-carrier-protein]: step 1/2.</text>
</comment>
<keyword evidence="13" id="KW-1185">Reference proteome</keyword>
<evidence type="ECO:0000256" key="5">
    <source>
        <dbReference type="ARBA" id="ARBA00024732"/>
    </source>
</evidence>
<dbReference type="PANTHER" id="PTHR10993">
    <property type="entry name" value="OCTANOYLTRANSFERASE"/>
    <property type="match status" value="1"/>
</dbReference>
<feature type="domain" description="BPL/LPL catalytic" evidence="11">
    <location>
        <begin position="32"/>
        <end position="207"/>
    </location>
</feature>
<evidence type="ECO:0000256" key="3">
    <source>
        <dbReference type="ARBA" id="ARBA00022679"/>
    </source>
</evidence>
<feature type="active site" description="Acyl-thioester intermediate" evidence="6 8">
    <location>
        <position position="169"/>
    </location>
</feature>
<dbReference type="EC" id="2.3.1.181" evidence="6 7"/>
<dbReference type="PANTHER" id="PTHR10993:SF7">
    <property type="entry name" value="LIPOYLTRANSFERASE 2, MITOCHONDRIAL-RELATED"/>
    <property type="match status" value="1"/>
</dbReference>
<evidence type="ECO:0000256" key="4">
    <source>
        <dbReference type="ARBA" id="ARBA00023315"/>
    </source>
</evidence>
<dbReference type="PROSITE" id="PS01313">
    <property type="entry name" value="LIPB"/>
    <property type="match status" value="1"/>
</dbReference>
<protein>
    <recommendedName>
        <fullName evidence="6 7">Octanoyltransferase</fullName>
        <ecNumber evidence="6 7">2.3.1.181</ecNumber>
    </recommendedName>
    <alternativeName>
        <fullName evidence="6">Lipoate-protein ligase B</fullName>
    </alternativeName>
    <alternativeName>
        <fullName evidence="6">Lipoyl/octanoyl transferase</fullName>
    </alternativeName>
    <alternativeName>
        <fullName evidence="6">Octanoyl-[acyl-carrier-protein]-protein N-octanoyltransferase</fullName>
    </alternativeName>
</protein>
<sequence>MLHQKLIVRQLNKVEWSLVSHAMHQFTDWRNKTTKDEVWLVEHDPIFTQGQAGKMEHVLKLGNIPVLQSDRGGQITYHGPGQQLMYVLIDLRRRKMAIHELIAALENTIVATLKDYGIIANKKTNSPGVYVGKDKICSLGLRVRKGCSLHGLAFNISMDLSPFKFINPCGYAGMHMVQLSEFRSDITLPDVQSKLLHHFSKLTGFNQITWSKETVF</sequence>
<keyword evidence="3 6" id="KW-0808">Transferase</keyword>
<dbReference type="Gene3D" id="3.30.930.10">
    <property type="entry name" value="Bira Bifunctional Protein, Domain 2"/>
    <property type="match status" value="1"/>
</dbReference>
<evidence type="ECO:0000256" key="6">
    <source>
        <dbReference type="HAMAP-Rule" id="MF_00013"/>
    </source>
</evidence>
<dbReference type="PIRSF" id="PIRSF016262">
    <property type="entry name" value="LPLase"/>
    <property type="match status" value="1"/>
</dbReference>
<feature type="binding site" evidence="6 9">
    <location>
        <begin position="138"/>
        <end position="140"/>
    </location>
    <ligand>
        <name>substrate</name>
    </ligand>
</feature>
<dbReference type="SUPFAM" id="SSF55681">
    <property type="entry name" value="Class II aaRS and biotin synthetases"/>
    <property type="match status" value="1"/>
</dbReference>
<dbReference type="GO" id="GO:0009249">
    <property type="term" value="P:protein lipoylation"/>
    <property type="evidence" value="ECO:0007669"/>
    <property type="project" value="InterPro"/>
</dbReference>
<dbReference type="InterPro" id="IPR000544">
    <property type="entry name" value="Octanoyltransferase"/>
</dbReference>
<dbReference type="PROSITE" id="PS51733">
    <property type="entry name" value="BPL_LPL_CATALYTIC"/>
    <property type="match status" value="1"/>
</dbReference>
<dbReference type="InterPro" id="IPR045864">
    <property type="entry name" value="aa-tRNA-synth_II/BPL/LPL"/>
</dbReference>
<feature type="binding site" evidence="6 9">
    <location>
        <begin position="151"/>
        <end position="153"/>
    </location>
    <ligand>
        <name>substrate</name>
    </ligand>
</feature>
<evidence type="ECO:0000256" key="1">
    <source>
        <dbReference type="ARBA" id="ARBA00004821"/>
    </source>
</evidence>
<reference evidence="12 13" key="1">
    <citation type="submission" date="2012-10" db="EMBL/GenBank/DDBJ databases">
        <title>Genome sequence of the symbiont of the pentatomidae stink bug Halyomorpha halys.</title>
        <authorList>
            <person name="Kobayashi H."/>
            <person name="Fujii-Muramatsu R."/>
            <person name="Takeishi K."/>
            <person name="Noda H."/>
        </authorList>
    </citation>
    <scope>NUCLEOTIDE SEQUENCE [LARGE SCALE GENOMIC DNA]</scope>
</reference>
<comment type="catalytic activity">
    <reaction evidence="6 7">
        <text>octanoyl-[ACP] + L-lysyl-[protein] = N(6)-octanoyl-L-lysyl-[protein] + holo-[ACP] + H(+)</text>
        <dbReference type="Rhea" id="RHEA:17665"/>
        <dbReference type="Rhea" id="RHEA-COMP:9636"/>
        <dbReference type="Rhea" id="RHEA-COMP:9685"/>
        <dbReference type="Rhea" id="RHEA-COMP:9752"/>
        <dbReference type="Rhea" id="RHEA-COMP:9928"/>
        <dbReference type="ChEBI" id="CHEBI:15378"/>
        <dbReference type="ChEBI" id="CHEBI:29969"/>
        <dbReference type="ChEBI" id="CHEBI:64479"/>
        <dbReference type="ChEBI" id="CHEBI:78463"/>
        <dbReference type="ChEBI" id="CHEBI:78809"/>
        <dbReference type="EC" id="2.3.1.181"/>
    </reaction>
</comment>
<keyword evidence="2 6" id="KW-0963">Cytoplasm</keyword>